<dbReference type="InterPro" id="IPR027417">
    <property type="entry name" value="P-loop_NTPase"/>
</dbReference>
<keyword evidence="5" id="KW-0347">Helicase</keyword>
<reference evidence="10 11" key="1">
    <citation type="submission" date="2014-07" db="EMBL/GenBank/DDBJ databases">
        <title>Genomic and transcriptomic analysis on Apis cerana provide comprehensive insights into honey bee biology.</title>
        <authorList>
            <person name="Diao Q."/>
            <person name="Sun L."/>
            <person name="Zheng H."/>
            <person name="Zheng H."/>
            <person name="Xu S."/>
            <person name="Wang S."/>
            <person name="Zeng Z."/>
            <person name="Hu F."/>
            <person name="Su S."/>
            <person name="Wu J."/>
        </authorList>
    </citation>
    <scope>NUCLEOTIDE SEQUENCE [LARGE SCALE GENOMIC DNA]</scope>
    <source>
        <tissue evidence="10">Pupae without intestine</tissue>
    </source>
</reference>
<dbReference type="GO" id="GO:0003724">
    <property type="term" value="F:RNA helicase activity"/>
    <property type="evidence" value="ECO:0007669"/>
    <property type="project" value="UniProtKB-EC"/>
</dbReference>
<proteinExistence type="predicted"/>
<dbReference type="InterPro" id="IPR014001">
    <property type="entry name" value="Helicase_ATP-bd"/>
</dbReference>
<comment type="catalytic activity">
    <reaction evidence="7">
        <text>ATP + H2O = ADP + phosphate + H(+)</text>
        <dbReference type="Rhea" id="RHEA:13065"/>
        <dbReference type="ChEBI" id="CHEBI:15377"/>
        <dbReference type="ChEBI" id="CHEBI:15378"/>
        <dbReference type="ChEBI" id="CHEBI:30616"/>
        <dbReference type="ChEBI" id="CHEBI:43474"/>
        <dbReference type="ChEBI" id="CHEBI:456216"/>
        <dbReference type="EC" id="3.6.4.13"/>
    </reaction>
</comment>
<keyword evidence="11" id="KW-1185">Reference proteome</keyword>
<evidence type="ECO:0000256" key="2">
    <source>
        <dbReference type="ARBA" id="ARBA00022737"/>
    </source>
</evidence>
<accession>A0A2A3E6D3</accession>
<evidence type="ECO:0000256" key="7">
    <source>
        <dbReference type="ARBA" id="ARBA00047984"/>
    </source>
</evidence>
<dbReference type="GO" id="GO:0005524">
    <property type="term" value="F:ATP binding"/>
    <property type="evidence" value="ECO:0007669"/>
    <property type="project" value="UniProtKB-KW"/>
</dbReference>
<dbReference type="Gene3D" id="2.40.50.90">
    <property type="match status" value="1"/>
</dbReference>
<dbReference type="Pfam" id="PF00271">
    <property type="entry name" value="Helicase_C"/>
    <property type="match status" value="1"/>
</dbReference>
<dbReference type="InterPro" id="IPR035437">
    <property type="entry name" value="SNase_OB-fold_sf"/>
</dbReference>
<evidence type="ECO:0000313" key="10">
    <source>
        <dbReference type="EMBL" id="PBC27323.1"/>
    </source>
</evidence>
<dbReference type="CDD" id="cd20435">
    <property type="entry name" value="Tudor_TDRD12_rpt2"/>
    <property type="match status" value="1"/>
</dbReference>
<evidence type="ECO:0000256" key="5">
    <source>
        <dbReference type="ARBA" id="ARBA00022806"/>
    </source>
</evidence>
<dbReference type="Pfam" id="PF00270">
    <property type="entry name" value="DEAD"/>
    <property type="match status" value="1"/>
</dbReference>
<keyword evidence="2" id="KW-0677">Repeat</keyword>
<dbReference type="GO" id="GO:0042078">
    <property type="term" value="P:germ-line stem cell division"/>
    <property type="evidence" value="ECO:0007669"/>
    <property type="project" value="TreeGrafter"/>
</dbReference>
<feature type="domain" description="Helicase C-terminal" evidence="9">
    <location>
        <begin position="555"/>
        <end position="707"/>
    </location>
</feature>
<keyword evidence="6" id="KW-0067">ATP-binding</keyword>
<evidence type="ECO:0000256" key="6">
    <source>
        <dbReference type="ARBA" id="ARBA00022840"/>
    </source>
</evidence>
<dbReference type="PROSITE" id="PS51192">
    <property type="entry name" value="HELICASE_ATP_BIND_1"/>
    <property type="match status" value="1"/>
</dbReference>
<dbReference type="SUPFAM" id="SSF52540">
    <property type="entry name" value="P-loop containing nucleoside triphosphate hydrolases"/>
    <property type="match status" value="2"/>
</dbReference>
<dbReference type="GO" id="GO:0016787">
    <property type="term" value="F:hydrolase activity"/>
    <property type="evidence" value="ECO:0007669"/>
    <property type="project" value="UniProtKB-KW"/>
</dbReference>
<dbReference type="PANTHER" id="PTHR22655">
    <property type="entry name" value="ATP-DEPENDENT RNA HELICASE TDRD12-RELATED"/>
    <property type="match status" value="1"/>
</dbReference>
<dbReference type="InterPro" id="IPR001650">
    <property type="entry name" value="Helicase_C-like"/>
</dbReference>
<dbReference type="SUPFAM" id="SSF63748">
    <property type="entry name" value="Tudor/PWWP/MBT"/>
    <property type="match status" value="1"/>
</dbReference>
<organism evidence="10 11">
    <name type="scientific">Apis cerana cerana</name>
    <name type="common">Oriental honeybee</name>
    <dbReference type="NCBI Taxonomy" id="94128"/>
    <lineage>
        <taxon>Eukaryota</taxon>
        <taxon>Metazoa</taxon>
        <taxon>Ecdysozoa</taxon>
        <taxon>Arthropoda</taxon>
        <taxon>Hexapoda</taxon>
        <taxon>Insecta</taxon>
        <taxon>Pterygota</taxon>
        <taxon>Neoptera</taxon>
        <taxon>Endopterygota</taxon>
        <taxon>Hymenoptera</taxon>
        <taxon>Apocrita</taxon>
        <taxon>Aculeata</taxon>
        <taxon>Apoidea</taxon>
        <taxon>Anthophila</taxon>
        <taxon>Apidae</taxon>
        <taxon>Apis</taxon>
    </lineage>
</organism>
<feature type="domain" description="Helicase ATP-binding" evidence="8">
    <location>
        <begin position="337"/>
        <end position="523"/>
    </location>
</feature>
<dbReference type="OrthoDB" id="249932at2759"/>
<dbReference type="EMBL" id="KZ288353">
    <property type="protein sequence ID" value="PBC27323.1"/>
    <property type="molecule type" value="Genomic_DNA"/>
</dbReference>
<evidence type="ECO:0000256" key="3">
    <source>
        <dbReference type="ARBA" id="ARBA00022741"/>
    </source>
</evidence>
<dbReference type="Proteomes" id="UP000242457">
    <property type="component" value="Unassembled WGS sequence"/>
</dbReference>
<evidence type="ECO:0000313" key="11">
    <source>
        <dbReference type="Proteomes" id="UP000242457"/>
    </source>
</evidence>
<evidence type="ECO:0000256" key="1">
    <source>
        <dbReference type="ARBA" id="ARBA00012552"/>
    </source>
</evidence>
<protein>
    <recommendedName>
        <fullName evidence="1">RNA helicase</fullName>
        <ecNumber evidence="1">3.6.4.13</ecNumber>
    </recommendedName>
</protein>
<dbReference type="EC" id="3.6.4.13" evidence="1"/>
<evidence type="ECO:0000256" key="4">
    <source>
        <dbReference type="ARBA" id="ARBA00022801"/>
    </source>
</evidence>
<dbReference type="SMART" id="SM00487">
    <property type="entry name" value="DEXDc"/>
    <property type="match status" value="1"/>
</dbReference>
<dbReference type="Gene3D" id="2.30.30.140">
    <property type="match status" value="1"/>
</dbReference>
<evidence type="ECO:0000259" key="9">
    <source>
        <dbReference type="PROSITE" id="PS51194"/>
    </source>
</evidence>
<gene>
    <name evidence="10" type="ORF">APICC_00919</name>
</gene>
<sequence>MSNKNCYNRVIMLPSTVTVIKVTNVLTPYIIRICEIKHYNEKLNSINKKLFKKKEIFKTIKKYNEPKIGDAVIVYNKLHTTFDFSGWLSRGHIYSIGNLKDTYNIFLSDHGICVVLKKEDFVICSTDIITEEYLSFTVGLYNVLPADVKYDFSMHNETLIILDEWSTSAIEYTKELISASDTIYFDYLVSDQYGRYYGEFYLNIKNNIICLSEILVLNHYAVYLDKELLQFIKNPMNKKLDRKIINNEIIFYLNISKVLSSNNKEKEKKESFINKMKFEKDKYYEFKKNKERILIYGEDKYECLNSTLDAKFPAEIHKIWKSLIQSSKPRKIQSYIWPAIKKGLDIITIGTAKSGKTTGYAFAICGLLATNANLPQGINPSVLILCSSSSEVLEVNFLCTEFLQNYEKIRSIAAINGKSERSLVAEMFNGCQILISTPTFLVRFMNRNEKLINFKNLRYLILDGGDIIFNKYYDSVNHLFKKYNIISNRELKNKMLQIIITAAHWTPQLKKVAFILMDNPCICIASFLEAAIFKSVHINIYVINSKKKNEKLLDLLSNGYSYTRTIIICTNYNEAEELYNFLQKHMEILLAHGNMNFFQLQDIKQCWNVCISGSYPILICTDDILSDIDITNVTWLIHYSIPLHSKTQFNFRFSTLIENLQMENCNCKVTIMMDENNDIQFLHIMKIMQRMNIIIPQNILENIKFITNALEKKKENYPICDNIKSWGFCNKQVSCAFRHKIISNIDIPLTNIQINDKVKFRVVSILDATHVSARIISYIKFDTLEEIEFPNTQYMLINRSIQEYYSCTKNRKKCEIIDIGCICGLEEPVDTFKRVQILHIERENKTGNPKYVNVKCIDNGVILNKVYNLLYMPKELIKYPIQVFEVFLVGIVPHDDEYVWNNCAINAVYEWFKENVDNRSYVIGTVNLHLGNTIWVDSLNVGTKLIGYKDLIGSSIKTELLLKDYAVKNDKHLNQMYQLCRDAGFLQINGYDLNL</sequence>
<dbReference type="GO" id="GO:0003676">
    <property type="term" value="F:nucleic acid binding"/>
    <property type="evidence" value="ECO:0007669"/>
    <property type="project" value="InterPro"/>
</dbReference>
<keyword evidence="4" id="KW-0378">Hydrolase</keyword>
<dbReference type="STRING" id="94128.A0A2A3E6D3"/>
<dbReference type="Gene3D" id="3.40.50.300">
    <property type="entry name" value="P-loop containing nucleotide triphosphate hydrolases"/>
    <property type="match status" value="2"/>
</dbReference>
<dbReference type="InterPro" id="IPR011545">
    <property type="entry name" value="DEAD/DEAH_box_helicase_dom"/>
</dbReference>
<keyword evidence="3" id="KW-0547">Nucleotide-binding</keyword>
<name>A0A2A3E6D3_APICC</name>
<dbReference type="AlphaFoldDB" id="A0A2A3E6D3"/>
<evidence type="ECO:0000259" key="8">
    <source>
        <dbReference type="PROSITE" id="PS51192"/>
    </source>
</evidence>
<dbReference type="PROSITE" id="PS51194">
    <property type="entry name" value="HELICASE_CTER"/>
    <property type="match status" value="1"/>
</dbReference>
<dbReference type="PANTHER" id="PTHR22655:SF2">
    <property type="entry name" value="ATP-DEPENDENT RNA HELICASE TDRD12-RELATED"/>
    <property type="match status" value="1"/>
</dbReference>